<comment type="subcellular location">
    <subcellularLocation>
        <location evidence="1">Nucleus</location>
    </subcellularLocation>
</comment>
<protein>
    <recommendedName>
        <fullName evidence="3">Chromatin modification-related protein MEAF6</fullName>
    </recommendedName>
</protein>
<dbReference type="Proteomes" id="UP001201812">
    <property type="component" value="Unassembled WGS sequence"/>
</dbReference>
<accession>A0AAD4N1U0</accession>
<feature type="compositionally biased region" description="Low complexity" evidence="10">
    <location>
        <begin position="97"/>
        <end position="108"/>
    </location>
</feature>
<keyword evidence="6" id="KW-0175">Coiled coil</keyword>
<keyword evidence="5 9" id="KW-0805">Transcription regulation</keyword>
<evidence type="ECO:0000256" key="3">
    <source>
        <dbReference type="ARBA" id="ARBA00019141"/>
    </source>
</evidence>
<gene>
    <name evidence="11" type="ORF">DdX_09057</name>
</gene>
<proteinExistence type="inferred from homology"/>
<evidence type="ECO:0000256" key="2">
    <source>
        <dbReference type="ARBA" id="ARBA00010916"/>
    </source>
</evidence>
<evidence type="ECO:0000256" key="4">
    <source>
        <dbReference type="ARBA" id="ARBA00022853"/>
    </source>
</evidence>
<dbReference type="InterPro" id="IPR015418">
    <property type="entry name" value="Eaf6"/>
</dbReference>
<comment type="caution">
    <text evidence="11">The sequence shown here is derived from an EMBL/GenBank/DDBJ whole genome shotgun (WGS) entry which is preliminary data.</text>
</comment>
<reference evidence="11" key="1">
    <citation type="submission" date="2022-01" db="EMBL/GenBank/DDBJ databases">
        <title>Genome Sequence Resource for Two Populations of Ditylenchus destructor, the Migratory Endoparasitic Phytonematode.</title>
        <authorList>
            <person name="Zhang H."/>
            <person name="Lin R."/>
            <person name="Xie B."/>
        </authorList>
    </citation>
    <scope>NUCLEOTIDE SEQUENCE</scope>
    <source>
        <strain evidence="11">BazhouSP</strain>
    </source>
</reference>
<evidence type="ECO:0000256" key="5">
    <source>
        <dbReference type="ARBA" id="ARBA00023015"/>
    </source>
</evidence>
<evidence type="ECO:0000313" key="12">
    <source>
        <dbReference type="Proteomes" id="UP001201812"/>
    </source>
</evidence>
<evidence type="ECO:0000256" key="9">
    <source>
        <dbReference type="RuleBase" id="RU368022"/>
    </source>
</evidence>
<keyword evidence="8" id="KW-0539">Nucleus</keyword>
<sequence>MALPKDSDAKQEMYDLIKKRAEITDALSALENQIYHFEATYLEETAEHGNVVRGFEPFDPTPSPAVTTAPPAPTTNQKSSKRSSKKQNFKDSDRLFSLSSVTSPASVSGHLGEEILNQATNLTSTMHHHSSSMSNGTSNKNFK</sequence>
<comment type="similarity">
    <text evidence="2 9">Belongs to the EAF6 family.</text>
</comment>
<dbReference type="PANTHER" id="PTHR13476">
    <property type="entry name" value="CHROMATIN MODIFICATION-RELATED PROTEIN MEAF6"/>
    <property type="match status" value="1"/>
</dbReference>
<dbReference type="GO" id="GO:0000123">
    <property type="term" value="C:histone acetyltransferase complex"/>
    <property type="evidence" value="ECO:0007669"/>
    <property type="project" value="InterPro"/>
</dbReference>
<keyword evidence="7 9" id="KW-0804">Transcription</keyword>
<keyword evidence="4" id="KW-0156">Chromatin regulator</keyword>
<dbReference type="Pfam" id="PF09340">
    <property type="entry name" value="NuA4"/>
    <property type="match status" value="1"/>
</dbReference>
<name>A0AAD4N1U0_9BILA</name>
<dbReference type="GO" id="GO:0006325">
    <property type="term" value="P:chromatin organization"/>
    <property type="evidence" value="ECO:0007669"/>
    <property type="project" value="UniProtKB-KW"/>
</dbReference>
<evidence type="ECO:0000256" key="7">
    <source>
        <dbReference type="ARBA" id="ARBA00023163"/>
    </source>
</evidence>
<evidence type="ECO:0000256" key="10">
    <source>
        <dbReference type="SAM" id="MobiDB-lite"/>
    </source>
</evidence>
<dbReference type="GO" id="GO:0005634">
    <property type="term" value="C:nucleus"/>
    <property type="evidence" value="ECO:0007669"/>
    <property type="project" value="UniProtKB-SubCell"/>
</dbReference>
<evidence type="ECO:0000313" key="11">
    <source>
        <dbReference type="EMBL" id="KAI1713541.1"/>
    </source>
</evidence>
<feature type="compositionally biased region" description="Low complexity" evidence="10">
    <location>
        <begin position="120"/>
        <end position="143"/>
    </location>
</feature>
<dbReference type="EMBL" id="JAKKPZ010000015">
    <property type="protein sequence ID" value="KAI1713541.1"/>
    <property type="molecule type" value="Genomic_DNA"/>
</dbReference>
<dbReference type="AlphaFoldDB" id="A0AAD4N1U0"/>
<evidence type="ECO:0000256" key="8">
    <source>
        <dbReference type="ARBA" id="ARBA00023242"/>
    </source>
</evidence>
<evidence type="ECO:0000256" key="1">
    <source>
        <dbReference type="ARBA" id="ARBA00004123"/>
    </source>
</evidence>
<feature type="region of interest" description="Disordered" evidence="10">
    <location>
        <begin position="52"/>
        <end position="143"/>
    </location>
</feature>
<evidence type="ECO:0000256" key="6">
    <source>
        <dbReference type="ARBA" id="ARBA00023054"/>
    </source>
</evidence>
<keyword evidence="12" id="KW-1185">Reference proteome</keyword>
<organism evidence="11 12">
    <name type="scientific">Ditylenchus destructor</name>
    <dbReference type="NCBI Taxonomy" id="166010"/>
    <lineage>
        <taxon>Eukaryota</taxon>
        <taxon>Metazoa</taxon>
        <taxon>Ecdysozoa</taxon>
        <taxon>Nematoda</taxon>
        <taxon>Chromadorea</taxon>
        <taxon>Rhabditida</taxon>
        <taxon>Tylenchina</taxon>
        <taxon>Tylenchomorpha</taxon>
        <taxon>Sphaerularioidea</taxon>
        <taxon>Anguinidae</taxon>
        <taxon>Anguininae</taxon>
        <taxon>Ditylenchus</taxon>
    </lineage>
</organism>